<accession>A0A1A3KS38</accession>
<name>A0A1A3KS38_MYCAS</name>
<comment type="caution">
    <text evidence="4">The sequence shown here is derived from an EMBL/GenBank/DDBJ whole genome shotgun (WGS) entry which is preliminary data.</text>
</comment>
<evidence type="ECO:0000256" key="2">
    <source>
        <dbReference type="RuleBase" id="RU003749"/>
    </source>
</evidence>
<organism evidence="4 5">
    <name type="scientific">Mycobacterium asiaticum</name>
    <dbReference type="NCBI Taxonomy" id="1790"/>
    <lineage>
        <taxon>Bacteria</taxon>
        <taxon>Bacillati</taxon>
        <taxon>Actinomycetota</taxon>
        <taxon>Actinomycetes</taxon>
        <taxon>Mycobacteriales</taxon>
        <taxon>Mycobacteriaceae</taxon>
        <taxon>Mycobacterium</taxon>
    </lineage>
</organism>
<dbReference type="SUPFAM" id="SSF52091">
    <property type="entry name" value="SpoIIaa-like"/>
    <property type="match status" value="1"/>
</dbReference>
<proteinExistence type="inferred from homology"/>
<feature type="domain" description="STAS" evidence="3">
    <location>
        <begin position="7"/>
        <end position="115"/>
    </location>
</feature>
<dbReference type="InterPro" id="IPR003658">
    <property type="entry name" value="Anti-sigma_ant"/>
</dbReference>
<dbReference type="InterPro" id="IPR002645">
    <property type="entry name" value="STAS_dom"/>
</dbReference>
<dbReference type="Proteomes" id="UP000093925">
    <property type="component" value="Unassembled WGS sequence"/>
</dbReference>
<evidence type="ECO:0000313" key="5">
    <source>
        <dbReference type="Proteomes" id="UP000093925"/>
    </source>
</evidence>
<dbReference type="EMBL" id="LZLM01000048">
    <property type="protein sequence ID" value="OBJ87193.1"/>
    <property type="molecule type" value="Genomic_DNA"/>
</dbReference>
<dbReference type="PROSITE" id="PS50801">
    <property type="entry name" value="STAS"/>
    <property type="match status" value="1"/>
</dbReference>
<dbReference type="PANTHER" id="PTHR33495:SF13">
    <property type="entry name" value="ANTI-SIGMA-F FACTOR ANTAGONIST RSFB"/>
    <property type="match status" value="1"/>
</dbReference>
<dbReference type="CDD" id="cd07043">
    <property type="entry name" value="STAS_anti-anti-sigma_factors"/>
    <property type="match status" value="1"/>
</dbReference>
<gene>
    <name evidence="4" type="ORF">A5640_07945</name>
</gene>
<dbReference type="RefSeq" id="WP_065139366.1">
    <property type="nucleotide sequence ID" value="NZ_LZLM01000048.1"/>
</dbReference>
<dbReference type="Gene3D" id="3.30.750.24">
    <property type="entry name" value="STAS domain"/>
    <property type="match status" value="1"/>
</dbReference>
<evidence type="ECO:0000313" key="4">
    <source>
        <dbReference type="EMBL" id="OBJ87193.1"/>
    </source>
</evidence>
<evidence type="ECO:0000256" key="1">
    <source>
        <dbReference type="ARBA" id="ARBA00009013"/>
    </source>
</evidence>
<reference evidence="4 5" key="1">
    <citation type="submission" date="2016-06" db="EMBL/GenBank/DDBJ databases">
        <authorList>
            <person name="Kjaerup R.B."/>
            <person name="Dalgaard T.S."/>
            <person name="Juul-Madsen H.R."/>
        </authorList>
    </citation>
    <scope>NUCLEOTIDE SEQUENCE [LARGE SCALE GENOMIC DNA]</scope>
    <source>
        <strain evidence="4 5">1276495.2</strain>
    </source>
</reference>
<dbReference type="Pfam" id="PF01740">
    <property type="entry name" value="STAS"/>
    <property type="match status" value="1"/>
</dbReference>
<sequence length="120" mass="12751">MSPEDLIATSVERRAGVVVLRVTGEVDLSSAPHLAGAIDDVLAEEPTALIIDLSAVDFLASVGLQVLGETGERLKGQRHFAVVATGPTTLRPIRLTGMDSKFELHTTVDDALREIPPLPD</sequence>
<protein>
    <recommendedName>
        <fullName evidence="2">Anti-sigma factor antagonist</fullName>
    </recommendedName>
</protein>
<comment type="similarity">
    <text evidence="1 2">Belongs to the anti-sigma-factor antagonist family.</text>
</comment>
<dbReference type="PANTHER" id="PTHR33495">
    <property type="entry name" value="ANTI-SIGMA FACTOR ANTAGONIST TM_1081-RELATED-RELATED"/>
    <property type="match status" value="1"/>
</dbReference>
<evidence type="ECO:0000259" key="3">
    <source>
        <dbReference type="PROSITE" id="PS50801"/>
    </source>
</evidence>
<dbReference type="NCBIfam" id="TIGR00377">
    <property type="entry name" value="ant_ant_sig"/>
    <property type="match status" value="1"/>
</dbReference>
<dbReference type="InterPro" id="IPR036513">
    <property type="entry name" value="STAS_dom_sf"/>
</dbReference>
<dbReference type="AlphaFoldDB" id="A0A1A3KS38"/>
<dbReference type="GO" id="GO:0043856">
    <property type="term" value="F:anti-sigma factor antagonist activity"/>
    <property type="evidence" value="ECO:0007669"/>
    <property type="project" value="InterPro"/>
</dbReference>